<reference evidence="1 2" key="1">
    <citation type="journal article" date="2020" name="Cell">
        <title>Large-Scale Comparative Analyses of Tick Genomes Elucidate Their Genetic Diversity and Vector Capacities.</title>
        <authorList>
            <consortium name="Tick Genome and Microbiome Consortium (TIGMIC)"/>
            <person name="Jia N."/>
            <person name="Wang J."/>
            <person name="Shi W."/>
            <person name="Du L."/>
            <person name="Sun Y."/>
            <person name="Zhan W."/>
            <person name="Jiang J.F."/>
            <person name="Wang Q."/>
            <person name="Zhang B."/>
            <person name="Ji P."/>
            <person name="Bell-Sakyi L."/>
            <person name="Cui X.M."/>
            <person name="Yuan T.T."/>
            <person name="Jiang B.G."/>
            <person name="Yang W.F."/>
            <person name="Lam T.T."/>
            <person name="Chang Q.C."/>
            <person name="Ding S.J."/>
            <person name="Wang X.J."/>
            <person name="Zhu J.G."/>
            <person name="Ruan X.D."/>
            <person name="Zhao L."/>
            <person name="Wei J.T."/>
            <person name="Ye R.Z."/>
            <person name="Que T.C."/>
            <person name="Du C.H."/>
            <person name="Zhou Y.H."/>
            <person name="Cheng J.X."/>
            <person name="Dai P.F."/>
            <person name="Guo W.B."/>
            <person name="Han X.H."/>
            <person name="Huang E.J."/>
            <person name="Li L.F."/>
            <person name="Wei W."/>
            <person name="Gao Y.C."/>
            <person name="Liu J.Z."/>
            <person name="Shao H.Z."/>
            <person name="Wang X."/>
            <person name="Wang C.C."/>
            <person name="Yang T.C."/>
            <person name="Huo Q.B."/>
            <person name="Li W."/>
            <person name="Chen H.Y."/>
            <person name="Chen S.E."/>
            <person name="Zhou L.G."/>
            <person name="Ni X.B."/>
            <person name="Tian J.H."/>
            <person name="Sheng Y."/>
            <person name="Liu T."/>
            <person name="Pan Y.S."/>
            <person name="Xia L.Y."/>
            <person name="Li J."/>
            <person name="Zhao F."/>
            <person name="Cao W.C."/>
        </authorList>
    </citation>
    <scope>NUCLEOTIDE SEQUENCE [LARGE SCALE GENOMIC DNA]</scope>
    <source>
        <strain evidence="1">Iper-2018</strain>
    </source>
</reference>
<proteinExistence type="predicted"/>
<name>A0AC60QMD6_IXOPE</name>
<evidence type="ECO:0000313" key="1">
    <source>
        <dbReference type="EMBL" id="KAG0436722.1"/>
    </source>
</evidence>
<dbReference type="Proteomes" id="UP000805193">
    <property type="component" value="Unassembled WGS sequence"/>
</dbReference>
<gene>
    <name evidence="1" type="ORF">HPB47_017790</name>
</gene>
<evidence type="ECO:0000313" key="2">
    <source>
        <dbReference type="Proteomes" id="UP000805193"/>
    </source>
</evidence>
<accession>A0AC60QMD6</accession>
<keyword evidence="2" id="KW-1185">Reference proteome</keyword>
<comment type="caution">
    <text evidence="1">The sequence shown here is derived from an EMBL/GenBank/DDBJ whole genome shotgun (WGS) entry which is preliminary data.</text>
</comment>
<protein>
    <submittedName>
        <fullName evidence="1">Uncharacterized protein</fullName>
    </submittedName>
</protein>
<sequence>MGPEIMIPDKRDGRGGEGQCSRRMPRALLRDLNAALSCVLCGGYLVNAATLVDCLHSCDLQGVHRALFGHQQAVPICDVPVHKSRPLSCLRVDKTLQDIVYKVVLGLYQREMKQRREFYDQHPDAASKVPCLEDRGVVEASGRLLFSPQHTVSVSLEYFTGIVDIVNHLERFQTPGLVRKAVVSIGRSPGPAETKRSGLQAAWYSEARLRARLWPTAVKAKKRTSRGAIGAGNLRV</sequence>
<organism evidence="1 2">
    <name type="scientific">Ixodes persulcatus</name>
    <name type="common">Taiga tick</name>
    <dbReference type="NCBI Taxonomy" id="34615"/>
    <lineage>
        <taxon>Eukaryota</taxon>
        <taxon>Metazoa</taxon>
        <taxon>Ecdysozoa</taxon>
        <taxon>Arthropoda</taxon>
        <taxon>Chelicerata</taxon>
        <taxon>Arachnida</taxon>
        <taxon>Acari</taxon>
        <taxon>Parasitiformes</taxon>
        <taxon>Ixodida</taxon>
        <taxon>Ixodoidea</taxon>
        <taxon>Ixodidae</taxon>
        <taxon>Ixodinae</taxon>
        <taxon>Ixodes</taxon>
    </lineage>
</organism>
<dbReference type="EMBL" id="JABSTQ010006759">
    <property type="protein sequence ID" value="KAG0436722.1"/>
    <property type="molecule type" value="Genomic_DNA"/>
</dbReference>